<reference evidence="2" key="1">
    <citation type="submission" date="2018-02" db="EMBL/GenBank/DDBJ databases">
        <title>Rhizophora mucronata_Transcriptome.</title>
        <authorList>
            <person name="Meera S.P."/>
            <person name="Sreeshan A."/>
            <person name="Augustine A."/>
        </authorList>
    </citation>
    <scope>NUCLEOTIDE SEQUENCE</scope>
    <source>
        <tissue evidence="2">Leaf</tissue>
    </source>
</reference>
<name>A0A2P2LF20_RHIMU</name>
<evidence type="ECO:0000256" key="1">
    <source>
        <dbReference type="SAM" id="Phobius"/>
    </source>
</evidence>
<feature type="transmembrane region" description="Helical" evidence="1">
    <location>
        <begin position="88"/>
        <end position="106"/>
    </location>
</feature>
<protein>
    <submittedName>
        <fullName evidence="2">Uncharacterized protein</fullName>
    </submittedName>
</protein>
<proteinExistence type="predicted"/>
<keyword evidence="1" id="KW-0472">Membrane</keyword>
<keyword evidence="1" id="KW-1133">Transmembrane helix</keyword>
<organism evidence="2">
    <name type="scientific">Rhizophora mucronata</name>
    <name type="common">Asiatic mangrove</name>
    <dbReference type="NCBI Taxonomy" id="61149"/>
    <lineage>
        <taxon>Eukaryota</taxon>
        <taxon>Viridiplantae</taxon>
        <taxon>Streptophyta</taxon>
        <taxon>Embryophyta</taxon>
        <taxon>Tracheophyta</taxon>
        <taxon>Spermatophyta</taxon>
        <taxon>Magnoliopsida</taxon>
        <taxon>eudicotyledons</taxon>
        <taxon>Gunneridae</taxon>
        <taxon>Pentapetalae</taxon>
        <taxon>rosids</taxon>
        <taxon>fabids</taxon>
        <taxon>Malpighiales</taxon>
        <taxon>Rhizophoraceae</taxon>
        <taxon>Rhizophora</taxon>
    </lineage>
</organism>
<evidence type="ECO:0000313" key="2">
    <source>
        <dbReference type="EMBL" id="MBX16568.1"/>
    </source>
</evidence>
<sequence>MSMQIPLFLHDMIVGSTCVWVNRKSKPQFNKYILLCLVAEIIPYSDLPFANPYQNVLEEKSAVGSWTFNLTSCLPSPAMYGAEEIFRCTYSFMFAFFFFPFHSFLFF</sequence>
<keyword evidence="1" id="KW-0812">Transmembrane</keyword>
<dbReference type="EMBL" id="GGEC01036084">
    <property type="protein sequence ID" value="MBX16568.1"/>
    <property type="molecule type" value="Transcribed_RNA"/>
</dbReference>
<accession>A0A2P2LF20</accession>
<dbReference type="AlphaFoldDB" id="A0A2P2LF20"/>